<evidence type="ECO:0000313" key="2">
    <source>
        <dbReference type="Proteomes" id="UP000392867"/>
    </source>
</evidence>
<proteinExistence type="predicted"/>
<comment type="caution">
    <text evidence="1">The sequence shown here is derived from an EMBL/GenBank/DDBJ whole genome shotgun (WGS) entry which is preliminary data.</text>
</comment>
<gene>
    <name evidence="1" type="ORF">FVB16_11400</name>
</gene>
<evidence type="ECO:0000313" key="1">
    <source>
        <dbReference type="EMBL" id="MPU49429.1"/>
    </source>
</evidence>
<accession>A0A0J2DTV8</accession>
<dbReference type="EMBL" id="VOTT01000183">
    <property type="protein sequence ID" value="MPU49429.1"/>
    <property type="molecule type" value="Genomic_DNA"/>
</dbReference>
<dbReference type="AlphaFoldDB" id="A0A0J2DTV8"/>
<sequence length="238" mass="27616">MQLDEHSRKIAALVAYNEKQIKEINRIITLLNERVNDLNTFTDTLEREGKVVSGISYSLRDSVSHVDFYLNKGMEEVSCKLQKSVSDTLTSLLREKLSFTLNDVRQEWTDFEEQTSKEIKESLKQTTRDAEVATGIIRKTMEKYTVTRIVEKVLVLLVLFLLLMIAPSFYAEYLKMNIGSLMEEQKKHESMLKEWKEKAPLAEFSKCGEYRDVCVLVDDKSGYYSNEQTPNKKYAILK</sequence>
<dbReference type="RefSeq" id="WP_001175446.1">
    <property type="nucleotide sequence ID" value="NZ_AP027798.1"/>
</dbReference>
<name>A0A0J2DTV8_ECOLX</name>
<dbReference type="Proteomes" id="UP000392867">
    <property type="component" value="Unassembled WGS sequence"/>
</dbReference>
<organism evidence="1 2">
    <name type="scientific">Escherichia coli</name>
    <dbReference type="NCBI Taxonomy" id="562"/>
    <lineage>
        <taxon>Bacteria</taxon>
        <taxon>Pseudomonadati</taxon>
        <taxon>Pseudomonadota</taxon>
        <taxon>Gammaproteobacteria</taxon>
        <taxon>Enterobacterales</taxon>
        <taxon>Enterobacteriaceae</taxon>
        <taxon>Escherichia</taxon>
    </lineage>
</organism>
<reference evidence="1 2" key="1">
    <citation type="submission" date="2019-08" db="EMBL/GenBank/DDBJ databases">
        <title>Identification of Water Treatment Resistant and Multidrug Resistant Urinary Pathogenic Escherichia coli in Wastewater.</title>
        <authorList>
            <person name="Neumann N."/>
        </authorList>
    </citation>
    <scope>NUCLEOTIDE SEQUENCE [LARGE SCALE GENOMIC DNA]</scope>
    <source>
        <strain evidence="1 2">WU2356</strain>
    </source>
</reference>
<protein>
    <submittedName>
        <fullName evidence="1">Uncharacterized protein</fullName>
    </submittedName>
</protein>